<keyword evidence="14" id="KW-1185">Reference proteome</keyword>
<dbReference type="CDD" id="cd00075">
    <property type="entry name" value="HATPase"/>
    <property type="match status" value="1"/>
</dbReference>
<dbReference type="GO" id="GO:0005886">
    <property type="term" value="C:plasma membrane"/>
    <property type="evidence" value="ECO:0007669"/>
    <property type="project" value="TreeGrafter"/>
</dbReference>
<dbReference type="Pfam" id="PF00512">
    <property type="entry name" value="HisKA"/>
    <property type="match status" value="1"/>
</dbReference>
<evidence type="ECO:0000313" key="13">
    <source>
        <dbReference type="EMBL" id="OWQ82908.1"/>
    </source>
</evidence>
<organism evidence="13 14">
    <name type="scientific">Roseateles aquatilis</name>
    <dbReference type="NCBI Taxonomy" id="431061"/>
    <lineage>
        <taxon>Bacteria</taxon>
        <taxon>Pseudomonadati</taxon>
        <taxon>Pseudomonadota</taxon>
        <taxon>Betaproteobacteria</taxon>
        <taxon>Burkholderiales</taxon>
        <taxon>Sphaerotilaceae</taxon>
        <taxon>Roseateles</taxon>
    </lineage>
</organism>
<dbReference type="PANTHER" id="PTHR45436">
    <property type="entry name" value="SENSOR HISTIDINE KINASE YKOH"/>
    <property type="match status" value="1"/>
</dbReference>
<dbReference type="InterPro" id="IPR005467">
    <property type="entry name" value="His_kinase_dom"/>
</dbReference>
<evidence type="ECO:0000256" key="9">
    <source>
        <dbReference type="ARBA" id="ARBA00023012"/>
    </source>
</evidence>
<evidence type="ECO:0000256" key="11">
    <source>
        <dbReference type="SAM" id="Phobius"/>
    </source>
</evidence>
<keyword evidence="7" id="KW-0418">Kinase</keyword>
<dbReference type="PRINTS" id="PR00344">
    <property type="entry name" value="BCTRLSENSOR"/>
</dbReference>
<evidence type="ECO:0000256" key="5">
    <source>
        <dbReference type="ARBA" id="ARBA00022679"/>
    </source>
</evidence>
<dbReference type="InterPro" id="IPR036890">
    <property type="entry name" value="HATPase_C_sf"/>
</dbReference>
<evidence type="ECO:0000256" key="8">
    <source>
        <dbReference type="ARBA" id="ARBA00022989"/>
    </source>
</evidence>
<dbReference type="SUPFAM" id="SSF55874">
    <property type="entry name" value="ATPase domain of HSP90 chaperone/DNA topoisomerase II/histidine kinase"/>
    <property type="match status" value="1"/>
</dbReference>
<evidence type="ECO:0000256" key="7">
    <source>
        <dbReference type="ARBA" id="ARBA00022777"/>
    </source>
</evidence>
<protein>
    <recommendedName>
        <fullName evidence="3">histidine kinase</fullName>
        <ecNumber evidence="3">2.7.13.3</ecNumber>
    </recommendedName>
</protein>
<dbReference type="Gene3D" id="3.30.565.10">
    <property type="entry name" value="Histidine kinase-like ATPase, C-terminal domain"/>
    <property type="match status" value="1"/>
</dbReference>
<evidence type="ECO:0000256" key="2">
    <source>
        <dbReference type="ARBA" id="ARBA00004141"/>
    </source>
</evidence>
<dbReference type="PANTHER" id="PTHR45436:SF15">
    <property type="entry name" value="SENSOR HISTIDINE KINASE CUSS"/>
    <property type="match status" value="1"/>
</dbReference>
<evidence type="ECO:0000256" key="6">
    <source>
        <dbReference type="ARBA" id="ARBA00022692"/>
    </source>
</evidence>
<dbReference type="EC" id="2.7.13.3" evidence="3"/>
<dbReference type="OrthoDB" id="8554694at2"/>
<evidence type="ECO:0000313" key="14">
    <source>
        <dbReference type="Proteomes" id="UP000197468"/>
    </source>
</evidence>
<dbReference type="InterPro" id="IPR036097">
    <property type="entry name" value="HisK_dim/P_sf"/>
</dbReference>
<dbReference type="Pfam" id="PF02518">
    <property type="entry name" value="HATPase_c"/>
    <property type="match status" value="1"/>
</dbReference>
<dbReference type="EMBL" id="NIOF01000031">
    <property type="protein sequence ID" value="OWQ82908.1"/>
    <property type="molecule type" value="Genomic_DNA"/>
</dbReference>
<keyword evidence="9" id="KW-0902">Two-component regulatory system</keyword>
<proteinExistence type="predicted"/>
<feature type="domain" description="Histidine kinase" evidence="12">
    <location>
        <begin position="231"/>
        <end position="460"/>
    </location>
</feature>
<evidence type="ECO:0000256" key="10">
    <source>
        <dbReference type="ARBA" id="ARBA00023136"/>
    </source>
</evidence>
<comment type="subcellular location">
    <subcellularLocation>
        <location evidence="2">Membrane</location>
        <topology evidence="2">Multi-pass membrane protein</topology>
    </subcellularLocation>
</comment>
<dbReference type="SMART" id="SM00387">
    <property type="entry name" value="HATPase_c"/>
    <property type="match status" value="1"/>
</dbReference>
<comment type="caution">
    <text evidence="13">The sequence shown here is derived from an EMBL/GenBank/DDBJ whole genome shotgun (WGS) entry which is preliminary data.</text>
</comment>
<dbReference type="SUPFAM" id="SSF47384">
    <property type="entry name" value="Homodimeric domain of signal transducing histidine kinase"/>
    <property type="match status" value="1"/>
</dbReference>
<dbReference type="RefSeq" id="WP_088388916.1">
    <property type="nucleotide sequence ID" value="NZ_NIOF01000031.1"/>
</dbReference>
<dbReference type="InterPro" id="IPR003661">
    <property type="entry name" value="HisK_dim/P_dom"/>
</dbReference>
<dbReference type="Gene3D" id="1.10.287.130">
    <property type="match status" value="1"/>
</dbReference>
<name>A0A2D0ALP3_9BURK</name>
<dbReference type="SMART" id="SM00388">
    <property type="entry name" value="HisKA"/>
    <property type="match status" value="1"/>
</dbReference>
<accession>A0A2D0ALP3</accession>
<keyword evidence="8 11" id="KW-1133">Transmembrane helix</keyword>
<dbReference type="PROSITE" id="PS50109">
    <property type="entry name" value="HIS_KIN"/>
    <property type="match status" value="1"/>
</dbReference>
<dbReference type="AlphaFoldDB" id="A0A2D0ALP3"/>
<keyword evidence="4" id="KW-0597">Phosphoprotein</keyword>
<gene>
    <name evidence="13" type="ORF">CDN99_27765</name>
</gene>
<evidence type="ECO:0000259" key="12">
    <source>
        <dbReference type="PROSITE" id="PS50109"/>
    </source>
</evidence>
<keyword evidence="5" id="KW-0808">Transferase</keyword>
<feature type="transmembrane region" description="Helical" evidence="11">
    <location>
        <begin position="151"/>
        <end position="170"/>
    </location>
</feature>
<evidence type="ECO:0000256" key="4">
    <source>
        <dbReference type="ARBA" id="ARBA00022553"/>
    </source>
</evidence>
<reference evidence="13 14" key="1">
    <citation type="journal article" date="2008" name="Int. J. Syst. Evol. Microbiol.">
        <title>Description of Roseateles aquatilis sp. nov. and Roseateles terrae sp. nov., in the class Betaproteobacteria, and emended description of the genus Roseateles.</title>
        <authorList>
            <person name="Gomila M."/>
            <person name="Bowien B."/>
            <person name="Falsen E."/>
            <person name="Moore E.R."/>
            <person name="Lalucat J."/>
        </authorList>
    </citation>
    <scope>NUCLEOTIDE SEQUENCE [LARGE SCALE GENOMIC DNA]</scope>
    <source>
        <strain evidence="13 14">CCUG 48205</strain>
    </source>
</reference>
<keyword evidence="10 11" id="KW-0472">Membrane</keyword>
<keyword evidence="6 11" id="KW-0812">Transmembrane</keyword>
<dbReference type="Proteomes" id="UP000197468">
    <property type="component" value="Unassembled WGS sequence"/>
</dbReference>
<evidence type="ECO:0000256" key="1">
    <source>
        <dbReference type="ARBA" id="ARBA00000085"/>
    </source>
</evidence>
<dbReference type="GO" id="GO:0000155">
    <property type="term" value="F:phosphorelay sensor kinase activity"/>
    <property type="evidence" value="ECO:0007669"/>
    <property type="project" value="InterPro"/>
</dbReference>
<dbReference type="InterPro" id="IPR003594">
    <property type="entry name" value="HATPase_dom"/>
</dbReference>
<sequence length="464" mass="50346">MRSIERQLLAWVFGTLLLGAVPMAATMYVVTLDEMNEVFDRDLKNVAAGVARYQQDRPTTLTSRAAVPIDRHDEPDDAEIATFTWDTAGRLTYASDPRVPITFTPRAGLSHPRIGGEAWTVYTVVHDQGIVQAAQRRSARHEMAGESAAKMLPVLVALALVVGGLLVFGLRRGLRPLDVAARDVAGRSVRALEAIDTASVPVELRPMVRAINSLMAKLDRAFSMQRQFVADAAHELRTPIAALRLQLHLLEQSRSEPERHTATAALKQGVARAQRLIEQLLAIARTDPVGNPEPLRRLALCDLVRAVVEPRVARAEARGIDLGVELPAHAPDRGAPASGVIEVLGDTEQLAMLLENLIENALRFTPRGGVVDVGVAIGAGGPILFVRDTGPGISAEDRPRVFDRFFRRDQAEAEPRENIGSGLGLAIVQTIAERHGATVRLLDRSTGPGLDVRVEFPPVEPVRA</sequence>
<dbReference type="InterPro" id="IPR004358">
    <property type="entry name" value="Sig_transdc_His_kin-like_C"/>
</dbReference>
<comment type="catalytic activity">
    <reaction evidence="1">
        <text>ATP + protein L-histidine = ADP + protein N-phospho-L-histidine.</text>
        <dbReference type="EC" id="2.7.13.3"/>
    </reaction>
</comment>
<evidence type="ECO:0000256" key="3">
    <source>
        <dbReference type="ARBA" id="ARBA00012438"/>
    </source>
</evidence>
<dbReference type="InterPro" id="IPR050428">
    <property type="entry name" value="TCS_sensor_his_kinase"/>
</dbReference>
<dbReference type="CDD" id="cd00082">
    <property type="entry name" value="HisKA"/>
    <property type="match status" value="1"/>
</dbReference>